<feature type="signal peptide" evidence="2">
    <location>
        <begin position="1"/>
        <end position="15"/>
    </location>
</feature>
<dbReference type="Proteomes" id="UP001159363">
    <property type="component" value="Chromosome 4"/>
</dbReference>
<dbReference type="SUPFAM" id="SSF54373">
    <property type="entry name" value="FAD-linked reductases, C-terminal domain"/>
    <property type="match status" value="1"/>
</dbReference>
<evidence type="ECO:0000259" key="3">
    <source>
        <dbReference type="PROSITE" id="PS00624"/>
    </source>
</evidence>
<dbReference type="SUPFAM" id="SSF51905">
    <property type="entry name" value="FAD/NAD(P)-binding domain"/>
    <property type="match status" value="1"/>
</dbReference>
<dbReference type="PANTHER" id="PTHR11552">
    <property type="entry name" value="GLUCOSE-METHANOL-CHOLINE GMC OXIDOREDUCTASE"/>
    <property type="match status" value="1"/>
</dbReference>
<comment type="caution">
    <text evidence="4">The sequence shown here is derived from an EMBL/GenBank/DDBJ whole genome shotgun (WGS) entry which is preliminary data.</text>
</comment>
<keyword evidence="2" id="KW-0732">Signal</keyword>
<protein>
    <recommendedName>
        <fullName evidence="3">Glucose-methanol-choline oxidoreductase N-terminal domain-containing protein</fullName>
    </recommendedName>
</protein>
<dbReference type="PIRSF" id="PIRSF000137">
    <property type="entry name" value="Alcohol_oxidase"/>
    <property type="match status" value="1"/>
</dbReference>
<evidence type="ECO:0000313" key="4">
    <source>
        <dbReference type="EMBL" id="KAJ8884645.1"/>
    </source>
</evidence>
<dbReference type="InterPro" id="IPR000172">
    <property type="entry name" value="GMC_OxRdtase_N"/>
</dbReference>
<dbReference type="PANTHER" id="PTHR11552:SF217">
    <property type="entry name" value="GLUCOSE DEHYDROGENASE [FAD, QUINONE]"/>
    <property type="match status" value="1"/>
</dbReference>
<dbReference type="EMBL" id="JARBHB010000005">
    <property type="protein sequence ID" value="KAJ8884645.1"/>
    <property type="molecule type" value="Genomic_DNA"/>
</dbReference>
<dbReference type="Gene3D" id="3.50.50.60">
    <property type="entry name" value="FAD/NAD(P)-binding domain"/>
    <property type="match status" value="1"/>
</dbReference>
<proteinExistence type="inferred from homology"/>
<gene>
    <name evidence="4" type="ORF">PR048_016503</name>
</gene>
<dbReference type="Pfam" id="PF05199">
    <property type="entry name" value="GMC_oxred_C"/>
    <property type="match status" value="1"/>
</dbReference>
<dbReference type="Pfam" id="PF00732">
    <property type="entry name" value="GMC_oxred_N"/>
    <property type="match status" value="1"/>
</dbReference>
<organism evidence="4 5">
    <name type="scientific">Dryococelus australis</name>
    <dbReference type="NCBI Taxonomy" id="614101"/>
    <lineage>
        <taxon>Eukaryota</taxon>
        <taxon>Metazoa</taxon>
        <taxon>Ecdysozoa</taxon>
        <taxon>Arthropoda</taxon>
        <taxon>Hexapoda</taxon>
        <taxon>Insecta</taxon>
        <taxon>Pterygota</taxon>
        <taxon>Neoptera</taxon>
        <taxon>Polyneoptera</taxon>
        <taxon>Phasmatodea</taxon>
        <taxon>Verophasmatodea</taxon>
        <taxon>Anareolatae</taxon>
        <taxon>Phasmatidae</taxon>
        <taxon>Eurycanthinae</taxon>
        <taxon>Dryococelus</taxon>
    </lineage>
</organism>
<dbReference type="PROSITE" id="PS00624">
    <property type="entry name" value="GMC_OXRED_2"/>
    <property type="match status" value="1"/>
</dbReference>
<dbReference type="InterPro" id="IPR012132">
    <property type="entry name" value="GMC_OxRdtase"/>
</dbReference>
<sequence length="581" mass="65616">MQETLTLLVATLITAANLRSIEQQGHCDTWTCTAADDVYDFVIVGAGSSGSVVSSRLSENPNWKIAVLEAGGEEPYWSDVPALSFLGVGSDADWKYKSQAQRHSCIYGCSLPAGKCLGGTSTMGDMLYSRGSVWDFNYWRYLGNYGWGYSDVCNYFERYVRSFTNVNKIVYESLENFPYVDENIAILFKAFLELGFKNISSIEPKQGVSVAKTIFKNGNRANSYKTFLKPVLQSRQNLKLISYSTVTRVLLDSKRMMVYGVEYGTQTGKIRKLFATKEVILCAGAVGSPKILMLSGIGPRKVLESLNIPVIQELMVGYNLQDHVSFGGFLIFLNGTAQMPSSEEKYLHLIEYLRTRNGPFVGTGPLQLVAYMKSRFVNAHPFMNIPDILFRFVPDTRKEEPCCFYKRIYVRPTVLQPQSRGRIFINSTDPFQPPVIILNYLKHKLDELILLEGVYFVQQHLMKSGILRRAGYTIQWEVIRECQHLKPHTITYWRCMIKATTVSGYNMVGTCSMGPPSNSFSVVDPELQVYGLWNLRVADASVIPHIMTGGTGASCLMIGEKVSDLIKFRWLSNNIYKFFRR</sequence>
<feature type="chain" id="PRO_5046261261" description="Glucose-methanol-choline oxidoreductase N-terminal domain-containing protein" evidence="2">
    <location>
        <begin position="16"/>
        <end position="581"/>
    </location>
</feature>
<keyword evidence="5" id="KW-1185">Reference proteome</keyword>
<reference evidence="4 5" key="1">
    <citation type="submission" date="2023-02" db="EMBL/GenBank/DDBJ databases">
        <title>LHISI_Scaffold_Assembly.</title>
        <authorList>
            <person name="Stuart O.P."/>
            <person name="Cleave R."/>
            <person name="Magrath M.J.L."/>
            <person name="Mikheyev A.S."/>
        </authorList>
    </citation>
    <scope>NUCLEOTIDE SEQUENCE [LARGE SCALE GENOMIC DNA]</scope>
    <source>
        <strain evidence="4">Daus_M_001</strain>
        <tissue evidence="4">Leg muscle</tissue>
    </source>
</reference>
<evidence type="ECO:0000256" key="1">
    <source>
        <dbReference type="ARBA" id="ARBA00010790"/>
    </source>
</evidence>
<feature type="domain" description="Glucose-methanol-choline oxidoreductase N-terminal" evidence="3">
    <location>
        <begin position="284"/>
        <end position="298"/>
    </location>
</feature>
<dbReference type="InterPro" id="IPR007867">
    <property type="entry name" value="GMC_OxRtase_C"/>
</dbReference>
<accession>A0ABQ9HK35</accession>
<dbReference type="InterPro" id="IPR036188">
    <property type="entry name" value="FAD/NAD-bd_sf"/>
</dbReference>
<evidence type="ECO:0000256" key="2">
    <source>
        <dbReference type="SAM" id="SignalP"/>
    </source>
</evidence>
<evidence type="ECO:0000313" key="5">
    <source>
        <dbReference type="Proteomes" id="UP001159363"/>
    </source>
</evidence>
<dbReference type="Gene3D" id="3.30.560.10">
    <property type="entry name" value="Glucose Oxidase, domain 3"/>
    <property type="match status" value="1"/>
</dbReference>
<name>A0ABQ9HK35_9NEOP</name>
<comment type="similarity">
    <text evidence="1">Belongs to the GMC oxidoreductase family.</text>
</comment>